<protein>
    <recommendedName>
        <fullName evidence="15">Leukocyte cell-derived chemotaxin 1</fullName>
    </recommendedName>
    <alternativeName>
        <fullName evidence="16">Chondromodulin</fullName>
    </alternativeName>
</protein>
<dbReference type="GO" id="GO:0016525">
    <property type="term" value="P:negative regulation of angiogenesis"/>
    <property type="evidence" value="ECO:0007669"/>
    <property type="project" value="TreeGrafter"/>
</dbReference>
<dbReference type="PANTHER" id="PTHR14064:SF6">
    <property type="entry name" value="LEUKOCYTE CELL-DERIVED CHEMOTAXIN 1"/>
    <property type="match status" value="1"/>
</dbReference>
<keyword evidence="12" id="KW-0325">Glycoprotein</keyword>
<evidence type="ECO:0000256" key="13">
    <source>
        <dbReference type="ARBA" id="ARBA00023188"/>
    </source>
</evidence>
<keyword evidence="3" id="KW-0217">Developmental protein</keyword>
<sequence>MKTPAASEDCIQPLVFQSSSSRPSASLLRFGGLALVLAAVLLLCAFVAALFFGKVTDTNVYNVHYSMNINSQLREASAEIDSDNNLERFKTGERAEALEIHDFQSGITGIRFSGGDKCYIKSQIKDDLPDIESDNRERLMPDPRDEMLPVSSEEHIMTWVTADQPLKDSTFLSPKIITLCQGLPIYWLQPADPKGGLRDAVGYAEARAGRTCLGPSWTVTQYSAPLVALLTDGVRQRRRREAGRARQQTNTRRSKPAAAERRGPKEGAPRAGAEQEDNGAQSAGSAFNPENPYHTPSGGSEDSAMSFDPMLDHRGICCAECQRGYTQCQRVCEPLYGHWPWPYHHRGCTVGCRVIMPCRWWVARILGLV</sequence>
<evidence type="ECO:0000259" key="19">
    <source>
        <dbReference type="PROSITE" id="PS50869"/>
    </source>
</evidence>
<evidence type="ECO:0000256" key="5">
    <source>
        <dbReference type="ARBA" id="ARBA00022530"/>
    </source>
</evidence>
<dbReference type="InterPro" id="IPR043405">
    <property type="entry name" value="Chondromodulin/Tenomodulin"/>
</dbReference>
<dbReference type="GO" id="GO:0001937">
    <property type="term" value="P:negative regulation of endothelial cell proliferation"/>
    <property type="evidence" value="ECO:0007669"/>
    <property type="project" value="TreeGrafter"/>
</dbReference>
<evidence type="ECO:0000256" key="2">
    <source>
        <dbReference type="ARBA" id="ARBA00009898"/>
    </source>
</evidence>
<gene>
    <name evidence="20" type="ORF">KC01_LOCUS12851</name>
</gene>
<evidence type="ECO:0000256" key="14">
    <source>
        <dbReference type="ARBA" id="ARBA00037847"/>
    </source>
</evidence>
<feature type="region of interest" description="Disordered" evidence="17">
    <location>
        <begin position="235"/>
        <end position="305"/>
    </location>
</feature>
<comment type="subcellular location">
    <subcellularLocation>
        <location evidence="14">Endomembrane system</location>
        <topology evidence="14">Single-pass membrane protein</topology>
    </subcellularLocation>
    <subcellularLocation>
        <location evidence="1">Secreted</location>
        <location evidence="1">Extracellular space</location>
        <location evidence="1">Extracellular matrix</location>
    </subcellularLocation>
</comment>
<dbReference type="SMART" id="SM01039">
    <property type="entry name" value="BRICHOS"/>
    <property type="match status" value="1"/>
</dbReference>
<keyword evidence="10 18" id="KW-0472">Membrane</keyword>
<evidence type="ECO:0000313" key="21">
    <source>
        <dbReference type="Proteomes" id="UP001497482"/>
    </source>
</evidence>
<dbReference type="EMBL" id="OZ035837">
    <property type="protein sequence ID" value="CAL1582192.1"/>
    <property type="molecule type" value="Genomic_DNA"/>
</dbReference>
<organism evidence="20 21">
    <name type="scientific">Knipowitschia caucasica</name>
    <name type="common">Caucasian dwarf goby</name>
    <name type="synonym">Pomatoschistus caucasicus</name>
    <dbReference type="NCBI Taxonomy" id="637954"/>
    <lineage>
        <taxon>Eukaryota</taxon>
        <taxon>Metazoa</taxon>
        <taxon>Chordata</taxon>
        <taxon>Craniata</taxon>
        <taxon>Vertebrata</taxon>
        <taxon>Euteleostomi</taxon>
        <taxon>Actinopterygii</taxon>
        <taxon>Neopterygii</taxon>
        <taxon>Teleostei</taxon>
        <taxon>Neoteleostei</taxon>
        <taxon>Acanthomorphata</taxon>
        <taxon>Gobiaria</taxon>
        <taxon>Gobiiformes</taxon>
        <taxon>Gobioidei</taxon>
        <taxon>Gobiidae</taxon>
        <taxon>Gobiinae</taxon>
        <taxon>Knipowitschia</taxon>
    </lineage>
</organism>
<feature type="compositionally biased region" description="Basic and acidic residues" evidence="17">
    <location>
        <begin position="258"/>
        <end position="268"/>
    </location>
</feature>
<dbReference type="Pfam" id="PF04089">
    <property type="entry name" value="BRICHOS"/>
    <property type="match status" value="1"/>
</dbReference>
<evidence type="ECO:0000256" key="3">
    <source>
        <dbReference type="ARBA" id="ARBA00022473"/>
    </source>
</evidence>
<evidence type="ECO:0000256" key="12">
    <source>
        <dbReference type="ARBA" id="ARBA00023180"/>
    </source>
</evidence>
<evidence type="ECO:0000256" key="6">
    <source>
        <dbReference type="ARBA" id="ARBA00022685"/>
    </source>
</evidence>
<dbReference type="PROSITE" id="PS50869">
    <property type="entry name" value="BRICHOS"/>
    <property type="match status" value="1"/>
</dbReference>
<evidence type="ECO:0000256" key="17">
    <source>
        <dbReference type="SAM" id="MobiDB-lite"/>
    </source>
</evidence>
<dbReference type="PANTHER" id="PTHR14064">
    <property type="entry name" value="CHONDROMODULIN-RELATED"/>
    <property type="match status" value="1"/>
</dbReference>
<keyword evidence="21" id="KW-1185">Reference proteome</keyword>
<evidence type="ECO:0000256" key="8">
    <source>
        <dbReference type="ARBA" id="ARBA00022782"/>
    </source>
</evidence>
<reference evidence="20 21" key="1">
    <citation type="submission" date="2024-04" db="EMBL/GenBank/DDBJ databases">
        <authorList>
            <person name="Waldvogel A.-M."/>
            <person name="Schoenle A."/>
        </authorList>
    </citation>
    <scope>NUCLEOTIDE SEQUENCE [LARGE SCALE GENOMIC DNA]</scope>
</reference>
<dbReference type="GO" id="GO:0051216">
    <property type="term" value="P:cartilage development"/>
    <property type="evidence" value="ECO:0007669"/>
    <property type="project" value="UniProtKB-KW"/>
</dbReference>
<keyword evidence="11" id="KW-1015">Disulfide bond</keyword>
<accession>A0AAV2K3H5</accession>
<keyword evidence="13" id="KW-0891">Chondrogenesis</keyword>
<evidence type="ECO:0000256" key="15">
    <source>
        <dbReference type="ARBA" id="ARBA00039682"/>
    </source>
</evidence>
<proteinExistence type="inferred from homology"/>
<evidence type="ECO:0000256" key="18">
    <source>
        <dbReference type="SAM" id="Phobius"/>
    </source>
</evidence>
<evidence type="ECO:0000256" key="11">
    <source>
        <dbReference type="ARBA" id="ARBA00023157"/>
    </source>
</evidence>
<evidence type="ECO:0000256" key="4">
    <source>
        <dbReference type="ARBA" id="ARBA00022525"/>
    </source>
</evidence>
<comment type="similarity">
    <text evidence="2">Belongs to the chondromodulin-1 family.</text>
</comment>
<dbReference type="InterPro" id="IPR007084">
    <property type="entry name" value="BRICHOS_dom"/>
</dbReference>
<keyword evidence="6" id="KW-0165">Cleavage on pair of basic residues</keyword>
<dbReference type="GO" id="GO:0030154">
    <property type="term" value="P:cell differentiation"/>
    <property type="evidence" value="ECO:0007669"/>
    <property type="project" value="UniProtKB-KW"/>
</dbReference>
<evidence type="ECO:0000256" key="7">
    <source>
        <dbReference type="ARBA" id="ARBA00022692"/>
    </source>
</evidence>
<name>A0AAV2K3H5_KNICA</name>
<dbReference type="Gene3D" id="3.30.390.150">
    <property type="match status" value="1"/>
</dbReference>
<feature type="transmembrane region" description="Helical" evidence="18">
    <location>
        <begin position="27"/>
        <end position="52"/>
    </location>
</feature>
<evidence type="ECO:0000256" key="10">
    <source>
        <dbReference type="ARBA" id="ARBA00023136"/>
    </source>
</evidence>
<dbReference type="Proteomes" id="UP001497482">
    <property type="component" value="Chromosome 15"/>
</dbReference>
<dbReference type="GO" id="GO:0012505">
    <property type="term" value="C:endomembrane system"/>
    <property type="evidence" value="ECO:0007669"/>
    <property type="project" value="UniProtKB-SubCell"/>
</dbReference>
<keyword evidence="9 18" id="KW-1133">Transmembrane helix</keyword>
<keyword evidence="8" id="KW-0221">Differentiation</keyword>
<feature type="domain" description="BRICHOS" evidence="19">
    <location>
        <begin position="91"/>
        <end position="188"/>
    </location>
</feature>
<keyword evidence="7 18" id="KW-0812">Transmembrane</keyword>
<evidence type="ECO:0000256" key="9">
    <source>
        <dbReference type="ARBA" id="ARBA00022989"/>
    </source>
</evidence>
<keyword evidence="5" id="KW-0272">Extracellular matrix</keyword>
<evidence type="ECO:0000256" key="1">
    <source>
        <dbReference type="ARBA" id="ARBA00004498"/>
    </source>
</evidence>
<evidence type="ECO:0000256" key="16">
    <source>
        <dbReference type="ARBA" id="ARBA00042622"/>
    </source>
</evidence>
<dbReference type="AlphaFoldDB" id="A0AAV2K3H5"/>
<evidence type="ECO:0000313" key="20">
    <source>
        <dbReference type="EMBL" id="CAL1582192.1"/>
    </source>
</evidence>
<keyword evidence="4" id="KW-0964">Secreted</keyword>